<dbReference type="PANTHER" id="PTHR24114:SF2">
    <property type="entry name" value="F-BOX DOMAIN-CONTAINING PROTEIN-RELATED"/>
    <property type="match status" value="1"/>
</dbReference>
<dbReference type="Gene3D" id="3.80.10.10">
    <property type="entry name" value="Ribonuclease Inhibitor"/>
    <property type="match status" value="2"/>
</dbReference>
<dbReference type="AlphaFoldDB" id="A0A6A3IEX6"/>
<accession>A0A6A3IEX6</accession>
<organism evidence="2 3">
    <name type="scientific">Phytophthora rubi</name>
    <dbReference type="NCBI Taxonomy" id="129364"/>
    <lineage>
        <taxon>Eukaryota</taxon>
        <taxon>Sar</taxon>
        <taxon>Stramenopiles</taxon>
        <taxon>Oomycota</taxon>
        <taxon>Peronosporomycetes</taxon>
        <taxon>Peronosporales</taxon>
        <taxon>Peronosporaceae</taxon>
        <taxon>Phytophthora</taxon>
    </lineage>
</organism>
<evidence type="ECO:0000256" key="1">
    <source>
        <dbReference type="SAM" id="MobiDB-lite"/>
    </source>
</evidence>
<evidence type="ECO:0000313" key="3">
    <source>
        <dbReference type="Proteomes" id="UP000435112"/>
    </source>
</evidence>
<gene>
    <name evidence="2" type="ORF">PR002_g24745</name>
</gene>
<reference evidence="2 3" key="1">
    <citation type="submission" date="2018-09" db="EMBL/GenBank/DDBJ databases">
        <title>Genomic investigation of the strawberry pathogen Phytophthora fragariae indicates pathogenicity is determined by transcriptional variation in three key races.</title>
        <authorList>
            <person name="Adams T.M."/>
            <person name="Armitage A.D."/>
            <person name="Sobczyk M.K."/>
            <person name="Bates H.J."/>
            <person name="Dunwell J.M."/>
            <person name="Nellist C.F."/>
            <person name="Harrison R.J."/>
        </authorList>
    </citation>
    <scope>NUCLEOTIDE SEQUENCE [LARGE SCALE GENOMIC DNA]</scope>
    <source>
        <strain evidence="2 3">SCRP324</strain>
    </source>
</reference>
<name>A0A6A3IEX6_9STRA</name>
<dbReference type="PANTHER" id="PTHR24114">
    <property type="entry name" value="LEUCINE RICH REPEAT FAMILY PROTEIN"/>
    <property type="match status" value="1"/>
</dbReference>
<comment type="caution">
    <text evidence="2">The sequence shown here is derived from an EMBL/GenBank/DDBJ whole genome shotgun (WGS) entry which is preliminary data.</text>
</comment>
<proteinExistence type="predicted"/>
<dbReference type="InterPro" id="IPR032675">
    <property type="entry name" value="LRR_dom_sf"/>
</dbReference>
<feature type="compositionally biased region" description="Basic and acidic residues" evidence="1">
    <location>
        <begin position="18"/>
        <end position="30"/>
    </location>
</feature>
<protein>
    <submittedName>
        <fullName evidence="2">Uncharacterized protein</fullName>
    </submittedName>
</protein>
<dbReference type="OrthoDB" id="93444at2759"/>
<feature type="region of interest" description="Disordered" evidence="1">
    <location>
        <begin position="1"/>
        <end position="52"/>
    </location>
</feature>
<evidence type="ECO:0000313" key="2">
    <source>
        <dbReference type="EMBL" id="KAE8978333.1"/>
    </source>
</evidence>
<dbReference type="EMBL" id="QXFU01003103">
    <property type="protein sequence ID" value="KAE8978333.1"/>
    <property type="molecule type" value="Genomic_DNA"/>
</dbReference>
<dbReference type="Proteomes" id="UP000435112">
    <property type="component" value="Unassembled WGS sequence"/>
</dbReference>
<dbReference type="InterPro" id="IPR052394">
    <property type="entry name" value="LRR-containing"/>
</dbReference>
<dbReference type="SUPFAM" id="SSF52047">
    <property type="entry name" value="RNI-like"/>
    <property type="match status" value="1"/>
</dbReference>
<sequence>MTLNSVQKDVVEEEQEGKDDGTPLDAKADGHVVSSPAQHRDAADQVEPPPHQHVASAALLVQEPARPGRSSSAWQPNNTVQVLELDACDLVGSAYRPQHEGILALSKGLQSVRSRLRFVNVACNDLQPQGCRILLGALSFHKTLTALDISDNMLGLFNDKQGYLALSYLLQYSKQLCWLSISDNPLPPAAGTALSESLSSNHSLTSLYASRPTYRYVISCKADKICISLEDQKSKKQWRTGYLIEEAYLTSTNRIANAVVTDYVSVFKEAFDYLVETSSDFRIVNRGKLNPEKNRRKLTFVHDTLQLELSVKVNVRQFAWAAKFVFKLEPVSLERIDILEAKLRDVVDELTATKRLLEEENKWKMVYLEASSINVEKLNEAGQLLWRPIETDDFELSDDGSDICFLVAGWYNMSLKVFLDPQARGANIKLRKNGECLESSVVPFNSGQSTSTSIGWNAHFNTNDKLSVIAISSPRYVGAGITIARFGY</sequence>